<proteinExistence type="predicted"/>
<gene>
    <name evidence="1" type="ORF">BJ322DRAFT_1006990</name>
</gene>
<reference evidence="1" key="1">
    <citation type="journal article" date="2020" name="Nat. Commun.">
        <title>Large-scale genome sequencing of mycorrhizal fungi provides insights into the early evolution of symbiotic traits.</title>
        <authorList>
            <person name="Miyauchi S."/>
            <person name="Kiss E."/>
            <person name="Kuo A."/>
            <person name="Drula E."/>
            <person name="Kohler A."/>
            <person name="Sanchez-Garcia M."/>
            <person name="Morin E."/>
            <person name="Andreopoulos B."/>
            <person name="Barry K.W."/>
            <person name="Bonito G."/>
            <person name="Buee M."/>
            <person name="Carver A."/>
            <person name="Chen C."/>
            <person name="Cichocki N."/>
            <person name="Clum A."/>
            <person name="Culley D."/>
            <person name="Crous P.W."/>
            <person name="Fauchery L."/>
            <person name="Girlanda M."/>
            <person name="Hayes R.D."/>
            <person name="Keri Z."/>
            <person name="LaButti K."/>
            <person name="Lipzen A."/>
            <person name="Lombard V."/>
            <person name="Magnuson J."/>
            <person name="Maillard F."/>
            <person name="Murat C."/>
            <person name="Nolan M."/>
            <person name="Ohm R.A."/>
            <person name="Pangilinan J."/>
            <person name="Pereira M.F."/>
            <person name="Perotto S."/>
            <person name="Peter M."/>
            <person name="Pfister S."/>
            <person name="Riley R."/>
            <person name="Sitrit Y."/>
            <person name="Stielow J.B."/>
            <person name="Szollosi G."/>
            <person name="Zifcakova L."/>
            <person name="Stursova M."/>
            <person name="Spatafora J.W."/>
            <person name="Tedersoo L."/>
            <person name="Vaario L.M."/>
            <person name="Yamada A."/>
            <person name="Yan M."/>
            <person name="Wang P."/>
            <person name="Xu J."/>
            <person name="Bruns T."/>
            <person name="Baldrian P."/>
            <person name="Vilgalys R."/>
            <person name="Dunand C."/>
            <person name="Henrissat B."/>
            <person name="Grigoriev I.V."/>
            <person name="Hibbett D."/>
            <person name="Nagy L.G."/>
            <person name="Martin F.M."/>
        </authorList>
    </citation>
    <scope>NUCLEOTIDE SEQUENCE</scope>
    <source>
        <strain evidence="1">UH-Tt-Lm1</strain>
    </source>
</reference>
<keyword evidence="2" id="KW-1185">Reference proteome</keyword>
<evidence type="ECO:0000313" key="1">
    <source>
        <dbReference type="EMBL" id="KAF9784445.1"/>
    </source>
</evidence>
<name>A0A9P6HEW5_9AGAM</name>
<dbReference type="EMBL" id="WIUZ02000008">
    <property type="protein sequence ID" value="KAF9784445.1"/>
    <property type="molecule type" value="Genomic_DNA"/>
</dbReference>
<dbReference type="OrthoDB" id="3224221at2759"/>
<sequence>IEKFNPEIEECCTAGDFRLHLEGTPCNVWNKSATRVLVNSFMEVHKEYNANDEIVREMVSKKCAAVVRSTITRYKTGKKVHTVDSLKEERKTKNKAERKRALFHRRRDLTYFYPALQPQRRKLDLLGVAGMSSDEEEKVGGRRQWRILAPRWRATRVTGWLRYFDALYDRARELSGDARGSHPRHRGSARRTSENIKFVRGLPRNAYRQSWLGSLVDIENVVKPTANISWTHDEKIIEWVHFNLDACCVNPDYQVGPGPE</sequence>
<dbReference type="Proteomes" id="UP000736335">
    <property type="component" value="Unassembled WGS sequence"/>
</dbReference>
<comment type="caution">
    <text evidence="1">The sequence shown here is derived from an EMBL/GenBank/DDBJ whole genome shotgun (WGS) entry which is preliminary data.</text>
</comment>
<reference evidence="1" key="2">
    <citation type="submission" date="2020-11" db="EMBL/GenBank/DDBJ databases">
        <authorList>
            <consortium name="DOE Joint Genome Institute"/>
            <person name="Kuo A."/>
            <person name="Miyauchi S."/>
            <person name="Kiss E."/>
            <person name="Drula E."/>
            <person name="Kohler A."/>
            <person name="Sanchez-Garcia M."/>
            <person name="Andreopoulos B."/>
            <person name="Barry K.W."/>
            <person name="Bonito G."/>
            <person name="Buee M."/>
            <person name="Carver A."/>
            <person name="Chen C."/>
            <person name="Cichocki N."/>
            <person name="Clum A."/>
            <person name="Culley D."/>
            <person name="Crous P.W."/>
            <person name="Fauchery L."/>
            <person name="Girlanda M."/>
            <person name="Hayes R."/>
            <person name="Keri Z."/>
            <person name="Labutti K."/>
            <person name="Lipzen A."/>
            <person name="Lombard V."/>
            <person name="Magnuson J."/>
            <person name="Maillard F."/>
            <person name="Morin E."/>
            <person name="Murat C."/>
            <person name="Nolan M."/>
            <person name="Ohm R."/>
            <person name="Pangilinan J."/>
            <person name="Pereira M."/>
            <person name="Perotto S."/>
            <person name="Peter M."/>
            <person name="Riley R."/>
            <person name="Sitrit Y."/>
            <person name="Stielow B."/>
            <person name="Szollosi G."/>
            <person name="Zifcakova L."/>
            <person name="Stursova M."/>
            <person name="Spatafora J.W."/>
            <person name="Tedersoo L."/>
            <person name="Vaario L.-M."/>
            <person name="Yamada A."/>
            <person name="Yan M."/>
            <person name="Wang P."/>
            <person name="Xu J."/>
            <person name="Bruns T."/>
            <person name="Baldrian P."/>
            <person name="Vilgalys R."/>
            <person name="Henrissat B."/>
            <person name="Grigoriev I.V."/>
            <person name="Hibbett D."/>
            <person name="Nagy L.G."/>
            <person name="Martin F.M."/>
        </authorList>
    </citation>
    <scope>NUCLEOTIDE SEQUENCE</scope>
    <source>
        <strain evidence="1">UH-Tt-Lm1</strain>
    </source>
</reference>
<dbReference type="AlphaFoldDB" id="A0A9P6HEW5"/>
<evidence type="ECO:0000313" key="2">
    <source>
        <dbReference type="Proteomes" id="UP000736335"/>
    </source>
</evidence>
<feature type="non-terminal residue" evidence="1">
    <location>
        <position position="260"/>
    </location>
</feature>
<accession>A0A9P6HEW5</accession>
<organism evidence="1 2">
    <name type="scientific">Thelephora terrestris</name>
    <dbReference type="NCBI Taxonomy" id="56493"/>
    <lineage>
        <taxon>Eukaryota</taxon>
        <taxon>Fungi</taxon>
        <taxon>Dikarya</taxon>
        <taxon>Basidiomycota</taxon>
        <taxon>Agaricomycotina</taxon>
        <taxon>Agaricomycetes</taxon>
        <taxon>Thelephorales</taxon>
        <taxon>Thelephoraceae</taxon>
        <taxon>Thelephora</taxon>
    </lineage>
</organism>
<protein>
    <submittedName>
        <fullName evidence="1">Uncharacterized protein</fullName>
    </submittedName>
</protein>